<dbReference type="EMBL" id="LT630450">
    <property type="protein sequence ID" value="SFV72596.1"/>
    <property type="molecule type" value="Genomic_DNA"/>
</dbReference>
<keyword evidence="1 2" id="KW-0732">Signal</keyword>
<accession>A0A1K1LCX5</accession>
<reference evidence="5" key="1">
    <citation type="submission" date="2016-10" db="EMBL/GenBank/DDBJ databases">
        <authorList>
            <person name="Wegmann U."/>
        </authorList>
    </citation>
    <scope>NUCLEOTIDE SEQUENCE [LARGE SCALE GENOMIC DNA]</scope>
</reference>
<dbReference type="PANTHER" id="PTHR33619:SF3">
    <property type="entry name" value="POLYSACCHARIDE EXPORT PROTEIN GFCE-RELATED"/>
    <property type="match status" value="1"/>
</dbReference>
<dbReference type="InterPro" id="IPR003715">
    <property type="entry name" value="Poly_export_N"/>
</dbReference>
<protein>
    <submittedName>
        <fullName evidence="4">Capsular polysaccharide export system periplasmic protein KpsD</fullName>
    </submittedName>
</protein>
<dbReference type="RefSeq" id="WP_072333169.1">
    <property type="nucleotide sequence ID" value="NZ_CALJDE010000039.1"/>
</dbReference>
<dbReference type="Proteomes" id="UP000186323">
    <property type="component" value="Chromosome I"/>
</dbReference>
<evidence type="ECO:0000256" key="1">
    <source>
        <dbReference type="ARBA" id="ARBA00022729"/>
    </source>
</evidence>
<evidence type="ECO:0000259" key="3">
    <source>
        <dbReference type="Pfam" id="PF02563"/>
    </source>
</evidence>
<dbReference type="Pfam" id="PF02563">
    <property type="entry name" value="Poly_export"/>
    <property type="match status" value="1"/>
</dbReference>
<feature type="signal peptide" evidence="2">
    <location>
        <begin position="1"/>
        <end position="21"/>
    </location>
</feature>
<proteinExistence type="predicted"/>
<evidence type="ECO:0000313" key="5">
    <source>
        <dbReference type="Proteomes" id="UP000186323"/>
    </source>
</evidence>
<evidence type="ECO:0000313" key="4">
    <source>
        <dbReference type="EMBL" id="SFV72596.1"/>
    </source>
</evidence>
<evidence type="ECO:0000256" key="2">
    <source>
        <dbReference type="SAM" id="SignalP"/>
    </source>
</evidence>
<dbReference type="OrthoDB" id="9815244at2"/>
<sequence length="516" mass="54970">MKKPVFLLLLYLLLLPQGVCAADAPAPYGANLFQGNFGQGGTTGAMAPGDRVVLRLWGGSLNVDTILEVSPSGQLDIPEVGQLNVTGLAQDKLQDALRSKLAASGHADSQIYLAPMDAQPITLFVTGNVPKPGRYSGSAADPLLSYLDKAGGIDAGRGSYRNIQVRRNNQVVATVDLYPFIREGSMPPIRFQNGDIIVVPDKGPTVTVTGKVRTSARFELPEGKTSGASLLKLVDPDSSASHIAIKGVRNGKPYNTYLPLGELASLQLADGDTIELLADAAGSTITVTVQGAVRGASRFPVRRGARLDEVRNFIAVEQGRADLNGMYIKRKSVAERQKKAIADSLRRLEESALTASSASTEESQIRAKEAEMIAKFVERAKAVEPEGVVVLSDGQKIGDITLEDGDVIVIPAKSDVVLVSGEVMMPQAMLWSKNNDLDDYIKGAGGYNSRADQDTVLVMHPNGSVSHDGDTIRPGDQILVMPRVASKNMQAVKDISQVMMQVAVSARAILGLPTLY</sequence>
<dbReference type="Gene3D" id="3.10.560.10">
    <property type="entry name" value="Outer membrane lipoprotein wza domain like"/>
    <property type="match status" value="2"/>
</dbReference>
<dbReference type="PANTHER" id="PTHR33619">
    <property type="entry name" value="POLYSACCHARIDE EXPORT PROTEIN GFCE-RELATED"/>
    <property type="match status" value="1"/>
</dbReference>
<dbReference type="AlphaFoldDB" id="A0A1K1LCX5"/>
<feature type="domain" description="Polysaccharide export protein N-terminal" evidence="3">
    <location>
        <begin position="46"/>
        <end position="103"/>
    </location>
</feature>
<name>A0A1K1LCX5_9BACT</name>
<dbReference type="KEGG" id="dpg:DESPIGER_0717"/>
<gene>
    <name evidence="4" type="ORF">DESPIGER_0717</name>
</gene>
<organism evidence="4 5">
    <name type="scientific">Desulfovibrio piger</name>
    <dbReference type="NCBI Taxonomy" id="901"/>
    <lineage>
        <taxon>Bacteria</taxon>
        <taxon>Pseudomonadati</taxon>
        <taxon>Thermodesulfobacteriota</taxon>
        <taxon>Desulfovibrionia</taxon>
        <taxon>Desulfovibrionales</taxon>
        <taxon>Desulfovibrionaceae</taxon>
        <taxon>Desulfovibrio</taxon>
    </lineage>
</organism>
<dbReference type="InterPro" id="IPR049712">
    <property type="entry name" value="Poly_export"/>
</dbReference>
<keyword evidence="5" id="KW-1185">Reference proteome</keyword>
<feature type="chain" id="PRO_5012430629" evidence="2">
    <location>
        <begin position="22"/>
        <end position="516"/>
    </location>
</feature>
<dbReference type="GO" id="GO:0015159">
    <property type="term" value="F:polysaccharide transmembrane transporter activity"/>
    <property type="evidence" value="ECO:0007669"/>
    <property type="project" value="InterPro"/>
</dbReference>